<evidence type="ECO:0000259" key="2">
    <source>
        <dbReference type="Pfam" id="PF01425"/>
    </source>
</evidence>
<dbReference type="AlphaFoldDB" id="A0A811QZF2"/>
<keyword evidence="4" id="KW-1185">Reference proteome</keyword>
<dbReference type="PANTHER" id="PTHR42678:SF34">
    <property type="entry name" value="OS04G0183300 PROTEIN"/>
    <property type="match status" value="1"/>
</dbReference>
<protein>
    <recommendedName>
        <fullName evidence="2">Amidase domain-containing protein</fullName>
    </recommendedName>
</protein>
<feature type="chain" id="PRO_5032718023" description="Amidase domain-containing protein" evidence="1">
    <location>
        <begin position="24"/>
        <end position="511"/>
    </location>
</feature>
<dbReference type="InterPro" id="IPR036928">
    <property type="entry name" value="AS_sf"/>
</dbReference>
<feature type="domain" description="Amidase" evidence="2">
    <location>
        <begin position="48"/>
        <end position="453"/>
    </location>
</feature>
<dbReference type="SUPFAM" id="SSF75304">
    <property type="entry name" value="Amidase signature (AS) enzymes"/>
    <property type="match status" value="1"/>
</dbReference>
<organism evidence="3 4">
    <name type="scientific">Miscanthus lutarioriparius</name>
    <dbReference type="NCBI Taxonomy" id="422564"/>
    <lineage>
        <taxon>Eukaryota</taxon>
        <taxon>Viridiplantae</taxon>
        <taxon>Streptophyta</taxon>
        <taxon>Embryophyta</taxon>
        <taxon>Tracheophyta</taxon>
        <taxon>Spermatophyta</taxon>
        <taxon>Magnoliopsida</taxon>
        <taxon>Liliopsida</taxon>
        <taxon>Poales</taxon>
        <taxon>Poaceae</taxon>
        <taxon>PACMAD clade</taxon>
        <taxon>Panicoideae</taxon>
        <taxon>Andropogonodae</taxon>
        <taxon>Andropogoneae</taxon>
        <taxon>Saccharinae</taxon>
        <taxon>Miscanthus</taxon>
    </lineage>
</organism>
<evidence type="ECO:0000313" key="4">
    <source>
        <dbReference type="Proteomes" id="UP000604825"/>
    </source>
</evidence>
<dbReference type="PANTHER" id="PTHR42678">
    <property type="entry name" value="AMIDASE"/>
    <property type="match status" value="1"/>
</dbReference>
<keyword evidence="1" id="KW-0732">Signal</keyword>
<dbReference type="Pfam" id="PF01425">
    <property type="entry name" value="Amidase"/>
    <property type="match status" value="1"/>
</dbReference>
<dbReference type="InterPro" id="IPR023631">
    <property type="entry name" value="Amidase_dom"/>
</dbReference>
<dbReference type="OrthoDB" id="566138at2759"/>
<evidence type="ECO:0000256" key="1">
    <source>
        <dbReference type="SAM" id="SignalP"/>
    </source>
</evidence>
<feature type="signal peptide" evidence="1">
    <location>
        <begin position="1"/>
        <end position="23"/>
    </location>
</feature>
<dbReference type="Gene3D" id="3.90.1300.10">
    <property type="entry name" value="Amidase signature (AS) domain"/>
    <property type="match status" value="1"/>
</dbReference>
<comment type="caution">
    <text evidence="3">The sequence shown here is derived from an EMBL/GenBank/DDBJ whole genome shotgun (WGS) entry which is preliminary data.</text>
</comment>
<proteinExistence type="predicted"/>
<name>A0A811QZF2_9POAL</name>
<evidence type="ECO:0000313" key="3">
    <source>
        <dbReference type="EMBL" id="CAD6264154.1"/>
    </source>
</evidence>
<sequence>MARLQLLLLTAVVLALTAGTSRSFEFQEATLDAIHQGFKNGSLTSTALVQHYLGQISRLLLLHAVIEVNPDALRQAAQADAERRPLSSGDGRIGGGLHGVPVLLKDNIATRDALNTTAGSLALLGSVVRRDAGVVARLRRAGAVVLGKANMDEWANFRSAIGTGGWSARGGQGKNPYVLSSPPCGSSTGPAIAAAANMAAVTLGTETDGSILCPSSLNSVVGIKPTVGLTSRAGVVPISPRQDTVGPICRTVADAVHVLDAIVGYDELDAVATRAASKYIPDGGYAQFLKIDGLQGKRIGVPNGFFDFPDGSVRQKVYKQHLDTLRRNGAVVTEDLLIANLDVILNATVSGELAALAAEFKIALNAYLSSDLSRSLVASLAEVIAFNNAHPDEEMLKQFGQLIFLVSQNTSGIGSAEKAAIQQLDDLTANGVEKVMRQHQLDAIVAPDSSSATVLAIGGLPGIAVPAGYDEQGVPFGITFGGLKGYEPRLIEIAYAFEQATKARKPPMFKN</sequence>
<reference evidence="3" key="1">
    <citation type="submission" date="2020-10" db="EMBL/GenBank/DDBJ databases">
        <authorList>
            <person name="Han B."/>
            <person name="Lu T."/>
            <person name="Zhao Q."/>
            <person name="Huang X."/>
            <person name="Zhao Y."/>
        </authorList>
    </citation>
    <scope>NUCLEOTIDE SEQUENCE</scope>
</reference>
<dbReference type="Proteomes" id="UP000604825">
    <property type="component" value="Unassembled WGS sequence"/>
</dbReference>
<accession>A0A811QZF2</accession>
<gene>
    <name evidence="3" type="ORF">NCGR_LOCUS47459</name>
</gene>
<dbReference type="EMBL" id="CAJGYO010000012">
    <property type="protein sequence ID" value="CAD6264154.1"/>
    <property type="molecule type" value="Genomic_DNA"/>
</dbReference>